<proteinExistence type="predicted"/>
<dbReference type="EMBL" id="CP016020">
    <property type="protein sequence ID" value="APH03476.1"/>
    <property type="molecule type" value="Genomic_DNA"/>
</dbReference>
<keyword evidence="2" id="KW-1185">Reference proteome</keyword>
<evidence type="ECO:0000313" key="2">
    <source>
        <dbReference type="Proteomes" id="UP000181936"/>
    </source>
</evidence>
<gene>
    <name evidence="1" type="ORF">A9C19_01170</name>
</gene>
<accession>A0A1L3MMB6</accession>
<dbReference type="AlphaFoldDB" id="A0A1L3MMB6"/>
<dbReference type="RefSeq" id="WP_072578264.1">
    <property type="nucleotide sequence ID" value="NZ_CP016020.1"/>
</dbReference>
<sequence>MTTRSMLICPRNIVTYYHDEIRNEERAKKIVQAQRARKNRIIPLVAEELAKGEYVLIENFTYYSALLKAQPEVRVPCLVYPGTSDEERLIHILKISIPLDKGTSWLFKNEHVMKLKQDHDLSEKEIARKANFTTSTINQYILDTRIPPHIREKAFEMEAKSVLEKVCSSKVIPLEVKTILYEKAIIEQGNAYRLTGKKFDYMKEFCSTCNLPPSLLKNTTDLENLINKLLSSNFEISDHMISLLNTFVGYDATAYQSKQEEYEEISIH</sequence>
<organism evidence="1 2">
    <name type="scientific">Bacillus weihaiensis</name>
    <dbReference type="NCBI Taxonomy" id="1547283"/>
    <lineage>
        <taxon>Bacteria</taxon>
        <taxon>Bacillati</taxon>
        <taxon>Bacillota</taxon>
        <taxon>Bacilli</taxon>
        <taxon>Bacillales</taxon>
        <taxon>Bacillaceae</taxon>
        <taxon>Bacillus</taxon>
    </lineage>
</organism>
<dbReference type="Proteomes" id="UP000181936">
    <property type="component" value="Chromosome"/>
</dbReference>
<evidence type="ECO:0000313" key="1">
    <source>
        <dbReference type="EMBL" id="APH03476.1"/>
    </source>
</evidence>
<dbReference type="OrthoDB" id="2875289at2"/>
<reference evidence="1 2" key="1">
    <citation type="journal article" date="2016" name="Sci. Rep.">
        <title>Complete genome sequence and transcriptomic analysis of a novel marine strain Bacillus weihaiensis reveals the mechanism of brown algae degradation.</title>
        <authorList>
            <person name="Zhu Y."/>
            <person name="Chen P."/>
            <person name="Bao Y."/>
            <person name="Men Y."/>
            <person name="Zeng Y."/>
            <person name="Yang J."/>
            <person name="Sun J."/>
            <person name="Sun Y."/>
        </authorList>
    </citation>
    <scope>NUCLEOTIDE SEQUENCE [LARGE SCALE GENOMIC DNA]</scope>
    <source>
        <strain evidence="1 2">Alg07</strain>
    </source>
</reference>
<dbReference type="KEGG" id="bwh:A9C19_01170"/>
<protein>
    <submittedName>
        <fullName evidence="1">Uncharacterized protein</fullName>
    </submittedName>
</protein>
<name>A0A1L3MMB6_9BACI</name>